<keyword evidence="3" id="KW-0520">NAD</keyword>
<dbReference type="InterPro" id="IPR006140">
    <property type="entry name" value="D-isomer_DH_NAD-bd"/>
</dbReference>
<dbReference type="Pfam" id="PF02826">
    <property type="entry name" value="2-Hacid_dh_C"/>
    <property type="match status" value="1"/>
</dbReference>
<evidence type="ECO:0000256" key="2">
    <source>
        <dbReference type="ARBA" id="ARBA00023002"/>
    </source>
</evidence>
<evidence type="ECO:0000256" key="3">
    <source>
        <dbReference type="ARBA" id="ARBA00023027"/>
    </source>
</evidence>
<keyword evidence="8" id="KW-1185">Reference proteome</keyword>
<evidence type="ECO:0000313" key="8">
    <source>
        <dbReference type="Proteomes" id="UP000638648"/>
    </source>
</evidence>
<dbReference type="PANTHER" id="PTHR42789:SF1">
    <property type="entry name" value="D-ISOMER SPECIFIC 2-HYDROXYACID DEHYDROGENASE FAMILY PROTEIN (AFU_ORTHOLOGUE AFUA_6G10090)"/>
    <property type="match status" value="1"/>
</dbReference>
<dbReference type="Proteomes" id="UP000638648">
    <property type="component" value="Unassembled WGS sequence"/>
</dbReference>
<dbReference type="SUPFAM" id="SSF52283">
    <property type="entry name" value="Formate/glycerate dehydrogenase catalytic domain-like"/>
    <property type="match status" value="1"/>
</dbReference>
<dbReference type="Gene3D" id="3.40.50.720">
    <property type="entry name" value="NAD(P)-binding Rossmann-like Domain"/>
    <property type="match status" value="2"/>
</dbReference>
<dbReference type="InterPro" id="IPR036291">
    <property type="entry name" value="NAD(P)-bd_dom_sf"/>
</dbReference>
<dbReference type="EMBL" id="JADBEM010000001">
    <property type="protein sequence ID" value="MBE1611211.1"/>
    <property type="molecule type" value="Genomic_DNA"/>
</dbReference>
<accession>A0A927N218</accession>
<dbReference type="InterPro" id="IPR006139">
    <property type="entry name" value="D-isomer_2_OHA_DH_cat_dom"/>
</dbReference>
<evidence type="ECO:0000259" key="6">
    <source>
        <dbReference type="Pfam" id="PF02826"/>
    </source>
</evidence>
<protein>
    <submittedName>
        <fullName evidence="7">Phosphoglycerate dehydrogenase-like enzyme</fullName>
    </submittedName>
</protein>
<dbReference type="RefSeq" id="WP_337918228.1">
    <property type="nucleotide sequence ID" value="NZ_BAABJL010000042.1"/>
</dbReference>
<dbReference type="GO" id="GO:0051287">
    <property type="term" value="F:NAD binding"/>
    <property type="evidence" value="ECO:0007669"/>
    <property type="project" value="InterPro"/>
</dbReference>
<evidence type="ECO:0000259" key="5">
    <source>
        <dbReference type="Pfam" id="PF00389"/>
    </source>
</evidence>
<dbReference type="Pfam" id="PF00389">
    <property type="entry name" value="2-Hacid_dh"/>
    <property type="match status" value="1"/>
</dbReference>
<proteinExistence type="inferred from homology"/>
<dbReference type="CDD" id="cd12167">
    <property type="entry name" value="2-Hacid_dh_8"/>
    <property type="match status" value="1"/>
</dbReference>
<dbReference type="InterPro" id="IPR029753">
    <property type="entry name" value="D-isomer_DH_CS"/>
</dbReference>
<dbReference type="PROSITE" id="PS00670">
    <property type="entry name" value="D_2_HYDROXYACID_DH_2"/>
    <property type="match status" value="1"/>
</dbReference>
<dbReference type="PANTHER" id="PTHR42789">
    <property type="entry name" value="D-ISOMER SPECIFIC 2-HYDROXYACID DEHYDROGENASE FAMILY PROTEIN (AFU_ORTHOLOGUE AFUA_6G10090)"/>
    <property type="match status" value="1"/>
</dbReference>
<evidence type="ECO:0000256" key="1">
    <source>
        <dbReference type="ARBA" id="ARBA00005854"/>
    </source>
</evidence>
<gene>
    <name evidence="7" type="ORF">HEB94_008059</name>
</gene>
<feature type="domain" description="D-isomer specific 2-hydroxyacid dehydrogenase catalytic" evidence="5">
    <location>
        <begin position="74"/>
        <end position="342"/>
    </location>
</feature>
<reference evidence="7" key="1">
    <citation type="submission" date="2020-10" db="EMBL/GenBank/DDBJ databases">
        <title>Sequencing the genomes of 1000 actinobacteria strains.</title>
        <authorList>
            <person name="Klenk H.-P."/>
        </authorList>
    </citation>
    <scope>NUCLEOTIDE SEQUENCE</scope>
    <source>
        <strain evidence="7">DSM 45354</strain>
    </source>
</reference>
<dbReference type="GO" id="GO:0016616">
    <property type="term" value="F:oxidoreductase activity, acting on the CH-OH group of donors, NAD or NADP as acceptor"/>
    <property type="evidence" value="ECO:0007669"/>
    <property type="project" value="InterPro"/>
</dbReference>
<evidence type="ECO:0000256" key="4">
    <source>
        <dbReference type="RuleBase" id="RU003719"/>
    </source>
</evidence>
<sequence length="351" mass="37618">MSGPGRPGAAAPPPDGLKVKVAVALPPELREMFFPAAHWSRLVDAYETTLVRGDHRDPEVVGALLAETGAQVLLSGWGTARLEDRVLAAAPDLRLLAHTGATVKPLVSEESWRRGVRVTQAGQAMAPGVAEAALAHTLALLHGLHRFDHAMRTGTPWEQAQLAPPRRELHGSTVGVVGASRTGRAYLTMVLALGANVLVHDPYLDDAEAAELGVRRCGLDELLRASRVVAVHAPVLPETHHLLGARELALLTDGAMLVNTARSWLVDQAALLAELRSGRIDAALDVYDEEPLPVDHPFRALPNALLVPHQAGGTLEARWRAADLLIEEIGRFGAGLPLRHEVTRDQLARMG</sequence>
<dbReference type="SUPFAM" id="SSF51735">
    <property type="entry name" value="NAD(P)-binding Rossmann-fold domains"/>
    <property type="match status" value="1"/>
</dbReference>
<name>A0A927N218_9ACTN</name>
<comment type="caution">
    <text evidence="7">The sequence shown here is derived from an EMBL/GenBank/DDBJ whole genome shotgun (WGS) entry which is preliminary data.</text>
</comment>
<keyword evidence="2 4" id="KW-0560">Oxidoreductase</keyword>
<comment type="similarity">
    <text evidence="1 4">Belongs to the D-isomer specific 2-hydroxyacid dehydrogenase family.</text>
</comment>
<dbReference type="InterPro" id="IPR050857">
    <property type="entry name" value="D-2-hydroxyacid_DH"/>
</dbReference>
<organism evidence="7 8">
    <name type="scientific">Actinopolymorpha pittospori</name>
    <dbReference type="NCBI Taxonomy" id="648752"/>
    <lineage>
        <taxon>Bacteria</taxon>
        <taxon>Bacillati</taxon>
        <taxon>Actinomycetota</taxon>
        <taxon>Actinomycetes</taxon>
        <taxon>Propionibacteriales</taxon>
        <taxon>Actinopolymorphaceae</taxon>
        <taxon>Actinopolymorpha</taxon>
    </lineage>
</organism>
<feature type="domain" description="D-isomer specific 2-hydroxyacid dehydrogenase NAD-binding" evidence="6">
    <location>
        <begin position="135"/>
        <end position="311"/>
    </location>
</feature>
<evidence type="ECO:0000313" key="7">
    <source>
        <dbReference type="EMBL" id="MBE1611211.1"/>
    </source>
</evidence>
<dbReference type="AlphaFoldDB" id="A0A927N218"/>